<dbReference type="Pfam" id="PF11209">
    <property type="entry name" value="LmeA"/>
    <property type="match status" value="1"/>
</dbReference>
<comment type="caution">
    <text evidence="1">The sequence shown here is derived from an EMBL/GenBank/DDBJ whole genome shotgun (WGS) entry which is preliminary data.</text>
</comment>
<dbReference type="EMBL" id="PVZC01000002">
    <property type="protein sequence ID" value="PRY00780.1"/>
    <property type="molecule type" value="Genomic_DNA"/>
</dbReference>
<dbReference type="AlphaFoldDB" id="A0A2T0QAD9"/>
<gene>
    <name evidence="1" type="ORF">CLV72_102412</name>
</gene>
<accession>A0A2T0QAD9</accession>
<dbReference type="Proteomes" id="UP000237846">
    <property type="component" value="Unassembled WGS sequence"/>
</dbReference>
<dbReference type="InterPro" id="IPR021373">
    <property type="entry name" value="DUF2993"/>
</dbReference>
<reference evidence="1 2" key="1">
    <citation type="submission" date="2018-03" db="EMBL/GenBank/DDBJ databases">
        <title>Genomic Encyclopedia of Archaeal and Bacterial Type Strains, Phase II (KMG-II): from individual species to whole genera.</title>
        <authorList>
            <person name="Goeker M."/>
        </authorList>
    </citation>
    <scope>NUCLEOTIDE SEQUENCE [LARGE SCALE GENOMIC DNA]</scope>
    <source>
        <strain evidence="1 2">DSM 45601</strain>
    </source>
</reference>
<proteinExistence type="predicted"/>
<evidence type="ECO:0000313" key="1">
    <source>
        <dbReference type="EMBL" id="PRY00780.1"/>
    </source>
</evidence>
<sequence length="236" mass="24688">MIGCAMRRFLGCLGIVLIVLVIGLGILDRVAHSAAQSELAGRIQSGFQLESEPAVAIAGFPFLTQAVSGTYDEIRVTMGEQTYEDVQVSSVDVYLREVQAPLSDLLTSGAASVVAGSAEGTVVVPYSEVQRRAPEGFEITPEGDLLRIDGQITALGMAVPVSATLALEVTEEGLQAVPQQVSVDSVPIEAVQDQLGFGMGFSTLPMGLQISDAVVRDEGIAITATGQDIPLSQTPQ</sequence>
<evidence type="ECO:0000313" key="2">
    <source>
        <dbReference type="Proteomes" id="UP000237846"/>
    </source>
</evidence>
<evidence type="ECO:0008006" key="3">
    <source>
        <dbReference type="Google" id="ProtNLM"/>
    </source>
</evidence>
<name>A0A2T0QAD9_9ACTN</name>
<organism evidence="1 2">
    <name type="scientific">Allonocardiopsis opalescens</name>
    <dbReference type="NCBI Taxonomy" id="1144618"/>
    <lineage>
        <taxon>Bacteria</taxon>
        <taxon>Bacillati</taxon>
        <taxon>Actinomycetota</taxon>
        <taxon>Actinomycetes</taxon>
        <taxon>Streptosporangiales</taxon>
        <taxon>Allonocardiopsis</taxon>
    </lineage>
</organism>
<keyword evidence="2" id="KW-1185">Reference proteome</keyword>
<protein>
    <recommendedName>
        <fullName evidence="3">DUF2993 family protein</fullName>
    </recommendedName>
</protein>